<dbReference type="Proteomes" id="UP000001304">
    <property type="component" value="Chromosome"/>
</dbReference>
<dbReference type="EMBL" id="CP002098">
    <property type="protein sequence ID" value="ADM28441.1"/>
    <property type="molecule type" value="Genomic_DNA"/>
</dbReference>
<protein>
    <submittedName>
        <fullName evidence="2">Uncharacterized protein</fullName>
    </submittedName>
</protein>
<dbReference type="STRING" id="583356.Igag_1643"/>
<dbReference type="HOGENOM" id="CLU_2044388_0_0_2"/>
<keyword evidence="1" id="KW-1133">Transmembrane helix</keyword>
<reference evidence="2 3" key="1">
    <citation type="journal article" date="2010" name="Stand. Genomic Sci.">
        <title>Complete genome sequence of Ignisphaera aggregans type strain (AQ1.S1).</title>
        <authorList>
            <person name="Goker M."/>
            <person name="Held B."/>
            <person name="Lapidus A."/>
            <person name="Nolan M."/>
            <person name="Spring S."/>
            <person name="Yasawong M."/>
            <person name="Lucas S."/>
            <person name="Glavina Del Rio T."/>
            <person name="Tice H."/>
            <person name="Cheng J.F."/>
            <person name="Goodwin L."/>
            <person name="Tapia R."/>
            <person name="Pitluck S."/>
            <person name="Liolios K."/>
            <person name="Ivanova N."/>
            <person name="Mavromatis K."/>
            <person name="Mikhailova N."/>
            <person name="Pati A."/>
            <person name="Chen A."/>
            <person name="Palaniappan K."/>
            <person name="Brambilla E."/>
            <person name="Land M."/>
            <person name="Hauser L."/>
            <person name="Chang Y.J."/>
            <person name="Jeffries C.D."/>
            <person name="Brettin T."/>
            <person name="Detter J.C."/>
            <person name="Han C."/>
            <person name="Rohde M."/>
            <person name="Sikorski J."/>
            <person name="Woyke T."/>
            <person name="Bristow J."/>
            <person name="Eisen J.A."/>
            <person name="Markowitz V."/>
            <person name="Hugenholtz P."/>
            <person name="Kyrpides N.C."/>
            <person name="Klenk H.P."/>
        </authorList>
    </citation>
    <scope>NUCLEOTIDE SEQUENCE [LARGE SCALE GENOMIC DNA]</scope>
    <source>
        <strain evidence="3">DSM 17230 / JCM 13409 / AQ1.S1</strain>
    </source>
</reference>
<accession>E0SRR0</accession>
<evidence type="ECO:0000313" key="2">
    <source>
        <dbReference type="EMBL" id="ADM28441.1"/>
    </source>
</evidence>
<evidence type="ECO:0000256" key="1">
    <source>
        <dbReference type="SAM" id="Phobius"/>
    </source>
</evidence>
<keyword evidence="1" id="KW-0472">Membrane</keyword>
<organism evidence="2 3">
    <name type="scientific">Ignisphaera aggregans (strain DSM 17230 / JCM 13409 / AQ1.S1)</name>
    <dbReference type="NCBI Taxonomy" id="583356"/>
    <lineage>
        <taxon>Archaea</taxon>
        <taxon>Thermoproteota</taxon>
        <taxon>Thermoprotei</taxon>
        <taxon>Desulfurococcales</taxon>
        <taxon>Desulfurococcaceae</taxon>
        <taxon>Ignisphaera</taxon>
    </lineage>
</organism>
<name>E0SRR0_IGNAA</name>
<gene>
    <name evidence="2" type="ordered locus">Igag_1643</name>
</gene>
<feature type="transmembrane region" description="Helical" evidence="1">
    <location>
        <begin position="6"/>
        <end position="29"/>
    </location>
</feature>
<evidence type="ECO:0000313" key="3">
    <source>
        <dbReference type="Proteomes" id="UP000001304"/>
    </source>
</evidence>
<dbReference type="BioCyc" id="IAGG583356:GHAH-1631-MONOMER"/>
<dbReference type="KEGG" id="iag:Igag_1643"/>
<dbReference type="AlphaFoldDB" id="E0SRR0"/>
<sequence length="120" mass="13490">MVDRKRFTYLLLTSLTVMISTTAMLFLFIGTPRFFVEYMSILVNDPIALILIFVVSIIVTSIGGILTFSSDNEYLMAVGVIMMLIGILMVVTSLPRLVDMAYRSLGKGFEEFMKRITNTS</sequence>
<feature type="transmembrane region" description="Helical" evidence="1">
    <location>
        <begin position="41"/>
        <end position="68"/>
    </location>
</feature>
<keyword evidence="3" id="KW-1185">Reference proteome</keyword>
<feature type="transmembrane region" description="Helical" evidence="1">
    <location>
        <begin position="74"/>
        <end position="94"/>
    </location>
</feature>
<proteinExistence type="predicted"/>
<keyword evidence="1" id="KW-0812">Transmembrane</keyword>